<evidence type="ECO:0000313" key="4">
    <source>
        <dbReference type="Proteomes" id="UP000179935"/>
    </source>
</evidence>
<evidence type="ECO:0000256" key="2">
    <source>
        <dbReference type="SAM" id="Phobius"/>
    </source>
</evidence>
<keyword evidence="2" id="KW-0812">Transmembrane</keyword>
<feature type="transmembrane region" description="Helical" evidence="2">
    <location>
        <begin position="78"/>
        <end position="103"/>
    </location>
</feature>
<keyword evidence="2" id="KW-0472">Membrane</keyword>
<feature type="transmembrane region" description="Helical" evidence="2">
    <location>
        <begin position="211"/>
        <end position="237"/>
    </location>
</feature>
<dbReference type="NCBIfam" id="NF046119">
    <property type="entry name" value="memb_SCO4225"/>
    <property type="match status" value="2"/>
</dbReference>
<dbReference type="InterPro" id="IPR057702">
    <property type="entry name" value="DUF7942"/>
</dbReference>
<dbReference type="Proteomes" id="UP000179935">
    <property type="component" value="Unassembled WGS sequence"/>
</dbReference>
<organism evidence="3 4">
    <name type="scientific">Streptomyces colonosanans</name>
    <dbReference type="NCBI Taxonomy" id="1428652"/>
    <lineage>
        <taxon>Bacteria</taxon>
        <taxon>Bacillati</taxon>
        <taxon>Actinomycetota</taxon>
        <taxon>Actinomycetes</taxon>
        <taxon>Kitasatosporales</taxon>
        <taxon>Streptomycetaceae</taxon>
        <taxon>Streptomyces</taxon>
    </lineage>
</organism>
<accession>A0A1S2Q613</accession>
<dbReference type="STRING" id="1428652.BIV24_00785"/>
<dbReference type="EMBL" id="MLYP01000002">
    <property type="protein sequence ID" value="OIK01590.1"/>
    <property type="molecule type" value="Genomic_DNA"/>
</dbReference>
<feature type="transmembrane region" description="Helical" evidence="2">
    <location>
        <begin position="154"/>
        <end position="177"/>
    </location>
</feature>
<keyword evidence="2" id="KW-1133">Transmembrane helix</keyword>
<evidence type="ECO:0000256" key="1">
    <source>
        <dbReference type="SAM" id="MobiDB-lite"/>
    </source>
</evidence>
<keyword evidence="4" id="KW-1185">Reference proteome</keyword>
<comment type="caution">
    <text evidence="3">The sequence shown here is derived from an EMBL/GenBank/DDBJ whole genome shotgun (WGS) entry which is preliminary data.</text>
</comment>
<name>A0A1S2Q613_9ACTN</name>
<proteinExistence type="predicted"/>
<reference evidence="3 4" key="1">
    <citation type="submission" date="2016-10" db="EMBL/GenBank/DDBJ databases">
        <title>Genome sequence of Streptomyces sp. MUSC 93.</title>
        <authorList>
            <person name="Lee L.-H."/>
            <person name="Ser H.-L."/>
            <person name="Law J.W.-F."/>
        </authorList>
    </citation>
    <scope>NUCLEOTIDE SEQUENCE [LARGE SCALE GENOMIC DNA]</scope>
    <source>
        <strain evidence="3 4">MUSC 93</strain>
    </source>
</reference>
<dbReference type="RefSeq" id="WP_071364112.1">
    <property type="nucleotide sequence ID" value="NZ_MLYP01000002.1"/>
</dbReference>
<evidence type="ECO:0000313" key="3">
    <source>
        <dbReference type="EMBL" id="OIK01590.1"/>
    </source>
</evidence>
<protein>
    <submittedName>
        <fullName evidence="3">Uncharacterized protein</fullName>
    </submittedName>
</protein>
<sequence length="249" mass="26049">MPTASRPRRIPRLLLALATDNWLARGYLAVFAVCVLVMFLLPESAYAASPLMLTAPLSLLGVVLPFGPGTEGGGAVEVPAIGFWAVWLLLCALVNAAVLGALVRRSATATSSGRSAPLPRISNPPEQEGTDLAPSARPRLRRARALLAPAVDNWLARGYLVVVAASLGFFLCAAFVLPDPGFAGIWPLMATAPLSILALLVAAPAEYSSLAWLSPVVFSAGVVLSGLFNAVLVGLLARRLRARKPRPAA</sequence>
<feature type="transmembrane region" description="Helical" evidence="2">
    <location>
        <begin position="184"/>
        <end position="205"/>
    </location>
</feature>
<dbReference type="Pfam" id="PF25637">
    <property type="entry name" value="DUF7942"/>
    <property type="match status" value="2"/>
</dbReference>
<dbReference type="OrthoDB" id="4268279at2"/>
<feature type="transmembrane region" description="Helical" evidence="2">
    <location>
        <begin position="47"/>
        <end position="66"/>
    </location>
</feature>
<dbReference type="AlphaFoldDB" id="A0A1S2Q613"/>
<feature type="transmembrane region" description="Helical" evidence="2">
    <location>
        <begin position="21"/>
        <end position="41"/>
    </location>
</feature>
<feature type="region of interest" description="Disordered" evidence="1">
    <location>
        <begin position="111"/>
        <end position="134"/>
    </location>
</feature>
<gene>
    <name evidence="3" type="ORF">BIV24_00785</name>
</gene>